<evidence type="ECO:0000313" key="4">
    <source>
        <dbReference type="Proteomes" id="UP000292781"/>
    </source>
</evidence>
<dbReference type="InterPro" id="IPR026881">
    <property type="entry name" value="WYL_dom"/>
</dbReference>
<organism evidence="3 4">
    <name type="scientific">Siculibacillus lacustris</name>
    <dbReference type="NCBI Taxonomy" id="1549641"/>
    <lineage>
        <taxon>Bacteria</taxon>
        <taxon>Pseudomonadati</taxon>
        <taxon>Pseudomonadota</taxon>
        <taxon>Alphaproteobacteria</taxon>
        <taxon>Hyphomicrobiales</taxon>
        <taxon>Ancalomicrobiaceae</taxon>
        <taxon>Siculibacillus</taxon>
    </lineage>
</organism>
<dbReference type="Pfam" id="PF08279">
    <property type="entry name" value="HTH_11"/>
    <property type="match status" value="1"/>
</dbReference>
<evidence type="ECO:0000259" key="1">
    <source>
        <dbReference type="Pfam" id="PF08279"/>
    </source>
</evidence>
<dbReference type="InterPro" id="IPR013196">
    <property type="entry name" value="HTH_11"/>
</dbReference>
<dbReference type="SUPFAM" id="SSF46785">
    <property type="entry name" value="Winged helix' DNA-binding domain"/>
    <property type="match status" value="1"/>
</dbReference>
<keyword evidence="4" id="KW-1185">Reference proteome</keyword>
<protein>
    <submittedName>
        <fullName evidence="3">YafY family transcriptional regulator</fullName>
    </submittedName>
</protein>
<comment type="caution">
    <text evidence="3">The sequence shown here is derived from an EMBL/GenBank/DDBJ whole genome shotgun (WGS) entry which is preliminary data.</text>
</comment>
<name>A0A4Q9VKJ2_9HYPH</name>
<feature type="domain" description="WYL" evidence="2">
    <location>
        <begin position="140"/>
        <end position="203"/>
    </location>
</feature>
<dbReference type="PROSITE" id="PS52050">
    <property type="entry name" value="WYL"/>
    <property type="match status" value="1"/>
</dbReference>
<dbReference type="OrthoDB" id="9807255at2"/>
<proteinExistence type="predicted"/>
<dbReference type="PANTHER" id="PTHR34580">
    <property type="match status" value="1"/>
</dbReference>
<dbReference type="Pfam" id="PF13280">
    <property type="entry name" value="WYL"/>
    <property type="match status" value="1"/>
</dbReference>
<gene>
    <name evidence="3" type="ORF">EYW49_15060</name>
</gene>
<dbReference type="PANTHER" id="PTHR34580:SF3">
    <property type="entry name" value="PROTEIN PAFB"/>
    <property type="match status" value="1"/>
</dbReference>
<dbReference type="RefSeq" id="WP_131310417.1">
    <property type="nucleotide sequence ID" value="NZ_SJFN01000023.1"/>
</dbReference>
<dbReference type="Gene3D" id="1.10.10.10">
    <property type="entry name" value="Winged helix-like DNA-binding domain superfamily/Winged helix DNA-binding domain"/>
    <property type="match status" value="1"/>
</dbReference>
<dbReference type="InterPro" id="IPR036388">
    <property type="entry name" value="WH-like_DNA-bd_sf"/>
</dbReference>
<evidence type="ECO:0000313" key="3">
    <source>
        <dbReference type="EMBL" id="TBW35933.1"/>
    </source>
</evidence>
<reference evidence="3 4" key="1">
    <citation type="submission" date="2019-02" db="EMBL/GenBank/DDBJ databases">
        <title>Siculibacillus lacustris gen. nov., sp. nov., a new rosette-forming bacterium isolated from a freshwater crater lake (Lake St. Ana, Romania).</title>
        <authorList>
            <person name="Felfoldi T."/>
            <person name="Marton Z."/>
            <person name="Szabo A."/>
            <person name="Mentes A."/>
            <person name="Boka K."/>
            <person name="Marialigeti K."/>
            <person name="Mathe I."/>
            <person name="Koncz M."/>
            <person name="Schumann P."/>
            <person name="Toth E."/>
        </authorList>
    </citation>
    <scope>NUCLEOTIDE SEQUENCE [LARGE SCALE GENOMIC DNA]</scope>
    <source>
        <strain evidence="3 4">SA-279</strain>
    </source>
</reference>
<sequence length="235" mass="25893">MSRSARLLDLVQILRRHRRPVTAAALAAELGISPRSLYRDVATLRGQGAPIDGEAGLGYVLRPGFTLPPLMFGDEELEALALGARFVAEHGDPRLAAAARDALARIAAVLPDGRGDPRDADALLVGPGKGRAAETVDPQVLRDAIRAETRLALTYRDAAGRESRRIVWPMALAFFERVRILVAWCETRAAFRHFRLDRMIAATPTGERYPRRRRTLMRDWRRAEGITGPGAADEN</sequence>
<feature type="domain" description="Helix-turn-helix type 11" evidence="1">
    <location>
        <begin position="6"/>
        <end position="59"/>
    </location>
</feature>
<dbReference type="InterPro" id="IPR051534">
    <property type="entry name" value="CBASS_pafABC_assoc_protein"/>
</dbReference>
<dbReference type="EMBL" id="SJFN01000023">
    <property type="protein sequence ID" value="TBW35933.1"/>
    <property type="molecule type" value="Genomic_DNA"/>
</dbReference>
<evidence type="ECO:0000259" key="2">
    <source>
        <dbReference type="Pfam" id="PF13280"/>
    </source>
</evidence>
<dbReference type="Proteomes" id="UP000292781">
    <property type="component" value="Unassembled WGS sequence"/>
</dbReference>
<dbReference type="AlphaFoldDB" id="A0A4Q9VKJ2"/>
<dbReference type="InterPro" id="IPR036390">
    <property type="entry name" value="WH_DNA-bd_sf"/>
</dbReference>
<accession>A0A4Q9VKJ2</accession>